<dbReference type="SUPFAM" id="SSF90123">
    <property type="entry name" value="ABC transporter transmembrane region"/>
    <property type="match status" value="1"/>
</dbReference>
<evidence type="ECO:0000313" key="13">
    <source>
        <dbReference type="Proteomes" id="UP000075683"/>
    </source>
</evidence>
<evidence type="ECO:0000259" key="11">
    <source>
        <dbReference type="PROSITE" id="PS50929"/>
    </source>
</evidence>
<feature type="domain" description="ABC transporter" evidence="10">
    <location>
        <begin position="358"/>
        <end position="593"/>
    </location>
</feature>
<dbReference type="SUPFAM" id="SSF52540">
    <property type="entry name" value="P-loop containing nucleoside triphosphate hydrolases"/>
    <property type="match status" value="1"/>
</dbReference>
<dbReference type="Pfam" id="PF00664">
    <property type="entry name" value="ABC_membrane"/>
    <property type="match status" value="1"/>
</dbReference>
<feature type="transmembrane region" description="Helical" evidence="9">
    <location>
        <begin position="77"/>
        <end position="98"/>
    </location>
</feature>
<evidence type="ECO:0000256" key="9">
    <source>
        <dbReference type="SAM" id="Phobius"/>
    </source>
</evidence>
<feature type="transmembrane region" description="Helical" evidence="9">
    <location>
        <begin position="40"/>
        <end position="65"/>
    </location>
</feature>
<evidence type="ECO:0008006" key="14">
    <source>
        <dbReference type="Google" id="ProtNLM"/>
    </source>
</evidence>
<evidence type="ECO:0000256" key="5">
    <source>
        <dbReference type="ARBA" id="ARBA00022741"/>
    </source>
</evidence>
<dbReference type="Pfam" id="PF00005">
    <property type="entry name" value="ABC_tran"/>
    <property type="match status" value="1"/>
</dbReference>
<evidence type="ECO:0000259" key="10">
    <source>
        <dbReference type="PROSITE" id="PS50893"/>
    </source>
</evidence>
<dbReference type="EMBL" id="LQYT01000073">
    <property type="protein sequence ID" value="KYD14392.1"/>
    <property type="molecule type" value="Genomic_DNA"/>
</dbReference>
<keyword evidence="7 9" id="KW-1133">Transmembrane helix</keyword>
<dbReference type="SMART" id="SM00382">
    <property type="entry name" value="AAA"/>
    <property type="match status" value="1"/>
</dbReference>
<dbReference type="InterPro" id="IPR003439">
    <property type="entry name" value="ABC_transporter-like_ATP-bd"/>
</dbReference>
<dbReference type="PROSITE" id="PS50893">
    <property type="entry name" value="ABC_TRANSPORTER_2"/>
    <property type="match status" value="1"/>
</dbReference>
<evidence type="ECO:0000256" key="7">
    <source>
        <dbReference type="ARBA" id="ARBA00022989"/>
    </source>
</evidence>
<dbReference type="InterPro" id="IPR027417">
    <property type="entry name" value="P-loop_NTPase"/>
</dbReference>
<comment type="caution">
    <text evidence="12">The sequence shown here is derived from an EMBL/GenBank/DDBJ whole genome shotgun (WGS) entry which is preliminary data.</text>
</comment>
<dbReference type="Gene3D" id="3.40.50.300">
    <property type="entry name" value="P-loop containing nucleotide triphosphate hydrolases"/>
    <property type="match status" value="1"/>
</dbReference>
<accession>A0A150LRA8</accession>
<feature type="domain" description="ABC transmembrane type-1" evidence="11">
    <location>
        <begin position="43"/>
        <end position="324"/>
    </location>
</feature>
<organism evidence="12 13">
    <name type="scientific">Caldibacillus debilis</name>
    <dbReference type="NCBI Taxonomy" id="301148"/>
    <lineage>
        <taxon>Bacteria</taxon>
        <taxon>Bacillati</taxon>
        <taxon>Bacillota</taxon>
        <taxon>Bacilli</taxon>
        <taxon>Bacillales</taxon>
        <taxon>Bacillaceae</taxon>
        <taxon>Caldibacillus</taxon>
    </lineage>
</organism>
<dbReference type="STRING" id="301148.B4135_2819"/>
<dbReference type="PROSITE" id="PS00211">
    <property type="entry name" value="ABC_TRANSPORTER_1"/>
    <property type="match status" value="1"/>
</dbReference>
<dbReference type="InterPro" id="IPR003593">
    <property type="entry name" value="AAA+_ATPase"/>
</dbReference>
<keyword evidence="5" id="KW-0547">Nucleotide-binding</keyword>
<reference evidence="12 13" key="1">
    <citation type="submission" date="2016-01" db="EMBL/GenBank/DDBJ databases">
        <title>Draft Genome Sequences of Seven Thermophilic Sporeformers Isolated from Foods.</title>
        <authorList>
            <person name="Berendsen E.M."/>
            <person name="Wells-Bennik M.H."/>
            <person name="Krawcyk A.O."/>
            <person name="De Jong A."/>
            <person name="Holsappel S."/>
            <person name="Eijlander R.T."/>
            <person name="Kuipers O.P."/>
        </authorList>
    </citation>
    <scope>NUCLEOTIDE SEQUENCE [LARGE SCALE GENOMIC DNA]</scope>
    <source>
        <strain evidence="12 13">B4135</strain>
    </source>
</reference>
<dbReference type="GO" id="GO:0016887">
    <property type="term" value="F:ATP hydrolysis activity"/>
    <property type="evidence" value="ECO:0007669"/>
    <property type="project" value="InterPro"/>
</dbReference>
<protein>
    <recommendedName>
        <fullName evidence="14">ABC transporter ATP-binding protein</fullName>
    </recommendedName>
</protein>
<evidence type="ECO:0000256" key="2">
    <source>
        <dbReference type="ARBA" id="ARBA00022448"/>
    </source>
</evidence>
<evidence type="ECO:0000256" key="8">
    <source>
        <dbReference type="ARBA" id="ARBA00023136"/>
    </source>
</evidence>
<dbReference type="GO" id="GO:0005524">
    <property type="term" value="F:ATP binding"/>
    <property type="evidence" value="ECO:0007669"/>
    <property type="project" value="UniProtKB-KW"/>
</dbReference>
<dbReference type="FunFam" id="3.40.50.300:FF:000221">
    <property type="entry name" value="Multidrug ABC transporter ATP-binding protein"/>
    <property type="match status" value="1"/>
</dbReference>
<dbReference type="InterPro" id="IPR017871">
    <property type="entry name" value="ABC_transporter-like_CS"/>
</dbReference>
<dbReference type="GO" id="GO:0005886">
    <property type="term" value="C:plasma membrane"/>
    <property type="evidence" value="ECO:0007669"/>
    <property type="project" value="UniProtKB-SubCell"/>
</dbReference>
<keyword evidence="6" id="KW-0067">ATP-binding</keyword>
<dbReference type="Proteomes" id="UP000075683">
    <property type="component" value="Unassembled WGS sequence"/>
</dbReference>
<dbReference type="InterPro" id="IPR036640">
    <property type="entry name" value="ABC1_TM_sf"/>
</dbReference>
<evidence type="ECO:0000256" key="6">
    <source>
        <dbReference type="ARBA" id="ARBA00022840"/>
    </source>
</evidence>
<keyword evidence="3" id="KW-1003">Cell membrane</keyword>
<dbReference type="InterPro" id="IPR039421">
    <property type="entry name" value="Type_1_exporter"/>
</dbReference>
<evidence type="ECO:0000256" key="3">
    <source>
        <dbReference type="ARBA" id="ARBA00022475"/>
    </source>
</evidence>
<dbReference type="PATRIC" id="fig|301148.3.peg.327"/>
<keyword evidence="2" id="KW-0813">Transport</keyword>
<evidence type="ECO:0000313" key="12">
    <source>
        <dbReference type="EMBL" id="KYD14392.1"/>
    </source>
</evidence>
<dbReference type="PANTHER" id="PTHR43394:SF1">
    <property type="entry name" value="ATP-BINDING CASSETTE SUB-FAMILY B MEMBER 10, MITOCHONDRIAL"/>
    <property type="match status" value="1"/>
</dbReference>
<feature type="transmembrane region" description="Helical" evidence="9">
    <location>
        <begin position="271"/>
        <end position="289"/>
    </location>
</feature>
<evidence type="ECO:0000256" key="1">
    <source>
        <dbReference type="ARBA" id="ARBA00004651"/>
    </source>
</evidence>
<dbReference type="GO" id="GO:0015421">
    <property type="term" value="F:ABC-type oligopeptide transporter activity"/>
    <property type="evidence" value="ECO:0007669"/>
    <property type="project" value="TreeGrafter"/>
</dbReference>
<sequence length="607" mass="69383">MEKNFETRYIYVYVLFFLRGLVSMDTFRKLKSYYLPYKKYFYLSTVFLIFVTAITLIYPVILQITIDEVVRKGKYQYIPYLSIGFVLIMAVKGIMTYIQQYCGDLFGISAVYRLRNALYKKLQYLPFRFYDNAKTGDLMSRLTADVEGIRFFLSYGIAELIRFLLLVGTSIAIMLYYSVPLTAVTVLSLPFLLVAVRKFDRAVHPAFRAVRKSFGRLNTKVQENISGIHTVKALSKEDFEIERFDEFNTDFREKNIFNANIWAKYFPLMEFIGNLSVVLLLSYGGLMVINGRLQPGELVAFYSLVGFLIFPIMNLGFIINMFSQAKASGERLLEILEEPEDIREKPDAVRNVRFRGEVEFRGVTMKYTGDNQEAVEDISFHVRPGQIIGLIGPTGSGKTTITQLLARFYEPQKGEVLIDGRNIKDYSLYTLRSQIGYVPQESFLFSSTIKANIAYGRPDATMEEIIEAAKRAQAHDFIMELPDGYDTVLGERGLGLSGGQKQRIAIARAICMNPSILILDDATSAVDMETEFAIQKALREVMKGRTTFIIAHRISSLKHADEILVLENGRIVERGTHEFLLQNGGLYRRIYDIQYRDQAAVLQTQTE</sequence>
<dbReference type="CDD" id="cd18542">
    <property type="entry name" value="ABC_6TM_YknU_like"/>
    <property type="match status" value="1"/>
</dbReference>
<evidence type="ECO:0000256" key="4">
    <source>
        <dbReference type="ARBA" id="ARBA00022692"/>
    </source>
</evidence>
<keyword evidence="8 9" id="KW-0472">Membrane</keyword>
<name>A0A150LRA8_9BACI</name>
<dbReference type="PANTHER" id="PTHR43394">
    <property type="entry name" value="ATP-DEPENDENT PERMEASE MDL1, MITOCHONDRIAL"/>
    <property type="match status" value="1"/>
</dbReference>
<dbReference type="Gene3D" id="1.20.1560.10">
    <property type="entry name" value="ABC transporter type 1, transmembrane domain"/>
    <property type="match status" value="1"/>
</dbReference>
<gene>
    <name evidence="12" type="ORF">B4135_2819</name>
</gene>
<feature type="transmembrane region" description="Helical" evidence="9">
    <location>
        <begin position="12"/>
        <end position="28"/>
    </location>
</feature>
<proteinExistence type="predicted"/>
<comment type="subcellular location">
    <subcellularLocation>
        <location evidence="1">Cell membrane</location>
        <topology evidence="1">Multi-pass membrane protein</topology>
    </subcellularLocation>
</comment>
<keyword evidence="4 9" id="KW-0812">Transmembrane</keyword>
<feature type="transmembrane region" description="Helical" evidence="9">
    <location>
        <begin position="174"/>
        <end position="196"/>
    </location>
</feature>
<feature type="transmembrane region" description="Helical" evidence="9">
    <location>
        <begin position="301"/>
        <end position="322"/>
    </location>
</feature>
<dbReference type="InterPro" id="IPR011527">
    <property type="entry name" value="ABC1_TM_dom"/>
</dbReference>
<dbReference type="PROSITE" id="PS50929">
    <property type="entry name" value="ABC_TM1F"/>
    <property type="match status" value="1"/>
</dbReference>
<dbReference type="AlphaFoldDB" id="A0A150LRA8"/>